<feature type="region of interest" description="Disordered" evidence="2">
    <location>
        <begin position="1"/>
        <end position="28"/>
    </location>
</feature>
<evidence type="ECO:0000256" key="3">
    <source>
        <dbReference type="SAM" id="Phobius"/>
    </source>
</evidence>
<dbReference type="KEGG" id="kbs:EPA93_21005"/>
<keyword evidence="5" id="KW-0808">Transferase</keyword>
<keyword evidence="3" id="KW-0812">Transmembrane</keyword>
<dbReference type="Proteomes" id="UP000290365">
    <property type="component" value="Chromosome"/>
</dbReference>
<evidence type="ECO:0000313" key="6">
    <source>
        <dbReference type="Proteomes" id="UP000290365"/>
    </source>
</evidence>
<keyword evidence="6" id="KW-1185">Reference proteome</keyword>
<protein>
    <submittedName>
        <fullName evidence="5">Sugar transferase</fullName>
    </submittedName>
</protein>
<dbReference type="OrthoDB" id="9795351at2"/>
<comment type="similarity">
    <text evidence="1">Belongs to the bacterial sugar transferase family.</text>
</comment>
<keyword evidence="3" id="KW-1133">Transmembrane helix</keyword>
<dbReference type="InterPro" id="IPR003362">
    <property type="entry name" value="Bact_transf"/>
</dbReference>
<dbReference type="PANTHER" id="PTHR30576">
    <property type="entry name" value="COLANIC BIOSYNTHESIS UDP-GLUCOSE LIPID CARRIER TRANSFERASE"/>
    <property type="match status" value="1"/>
</dbReference>
<evidence type="ECO:0000256" key="2">
    <source>
        <dbReference type="SAM" id="MobiDB-lite"/>
    </source>
</evidence>
<evidence type="ECO:0000313" key="5">
    <source>
        <dbReference type="EMBL" id="QBD78342.1"/>
    </source>
</evidence>
<organism evidence="5 6">
    <name type="scientific">Ktedonosporobacter rubrisoli</name>
    <dbReference type="NCBI Taxonomy" id="2509675"/>
    <lineage>
        <taxon>Bacteria</taxon>
        <taxon>Bacillati</taxon>
        <taxon>Chloroflexota</taxon>
        <taxon>Ktedonobacteria</taxon>
        <taxon>Ktedonobacterales</taxon>
        <taxon>Ktedonosporobacteraceae</taxon>
        <taxon>Ktedonosporobacter</taxon>
    </lineage>
</organism>
<gene>
    <name evidence="5" type="ORF">EPA93_21005</name>
</gene>
<dbReference type="GO" id="GO:0016780">
    <property type="term" value="F:phosphotransferase activity, for other substituted phosphate groups"/>
    <property type="evidence" value="ECO:0007669"/>
    <property type="project" value="TreeGrafter"/>
</dbReference>
<name>A0A4P6JSW9_KTERU</name>
<dbReference type="PANTHER" id="PTHR30576:SF20">
    <property type="entry name" value="QUINOVOSAMINEPHOSPHOTRANSFERAE-RELATED"/>
    <property type="match status" value="1"/>
</dbReference>
<keyword evidence="3" id="KW-0472">Membrane</keyword>
<reference evidence="5 6" key="1">
    <citation type="submission" date="2019-01" db="EMBL/GenBank/DDBJ databases">
        <title>Ktedonosporobacter rubrisoli SCAWS-G2.</title>
        <authorList>
            <person name="Huang Y."/>
            <person name="Yan B."/>
        </authorList>
    </citation>
    <scope>NUCLEOTIDE SEQUENCE [LARGE SCALE GENOMIC DNA]</scope>
    <source>
        <strain evidence="5 6">SCAWS-G2</strain>
    </source>
</reference>
<dbReference type="AlphaFoldDB" id="A0A4P6JSW9"/>
<feature type="transmembrane region" description="Helical" evidence="3">
    <location>
        <begin position="123"/>
        <end position="147"/>
    </location>
</feature>
<feature type="domain" description="Bacterial sugar transferase" evidence="4">
    <location>
        <begin position="121"/>
        <end position="300"/>
    </location>
</feature>
<dbReference type="EMBL" id="CP035758">
    <property type="protein sequence ID" value="QBD78342.1"/>
    <property type="molecule type" value="Genomic_DNA"/>
</dbReference>
<proteinExistence type="inferred from homology"/>
<evidence type="ECO:0000256" key="1">
    <source>
        <dbReference type="ARBA" id="ARBA00006464"/>
    </source>
</evidence>
<evidence type="ECO:0000259" key="4">
    <source>
        <dbReference type="Pfam" id="PF02397"/>
    </source>
</evidence>
<accession>A0A4P6JSW9</accession>
<sequence>MALPGAITSLRPQASKQPKRGEPSGNASRQRLKEYYAMAEQQEQPFANYLHVVDILLTGLPSSKRQEIHRELFAHLEDAASERGLSTADLDLQREVIVSLGSGITLGEELYKAHRRPDYTKRIFDICLATFFLLLLSPLLALIALLIKLDSPGPVFYRSTQVGRDGRRFKLYAFRTMNCWQDTALSTELPANARITRIGHFLRNTLLDELPRLLNVLRGDMSLIGHLPTQAREISFDDPRWRRVLLERPGISSSCLIANGLGFRYFGNRSVDELESNMEYLKYRSFRYDLYLIGRTLALVWQQWQKS</sequence>
<dbReference type="Pfam" id="PF02397">
    <property type="entry name" value="Bac_transf"/>
    <property type="match status" value="1"/>
</dbReference>